<dbReference type="InterPro" id="IPR041492">
    <property type="entry name" value="HAD_2"/>
</dbReference>
<accession>A0A923LF30</accession>
<dbReference type="EMBL" id="JACOOR010000009">
    <property type="protein sequence ID" value="MBC5660980.1"/>
    <property type="molecule type" value="Genomic_DNA"/>
</dbReference>
<dbReference type="AlphaFoldDB" id="A0A923LF30"/>
<dbReference type="Gene3D" id="1.10.150.240">
    <property type="entry name" value="Putative phosphatase, domain 2"/>
    <property type="match status" value="1"/>
</dbReference>
<dbReference type="Proteomes" id="UP000649345">
    <property type="component" value="Unassembled WGS sequence"/>
</dbReference>
<proteinExistence type="predicted"/>
<gene>
    <name evidence="1" type="ORF">H8S44_14555</name>
</gene>
<dbReference type="Pfam" id="PF13419">
    <property type="entry name" value="HAD_2"/>
    <property type="match status" value="1"/>
</dbReference>
<organism evidence="1 2">
    <name type="scientific">Anaerosacchariphilus hominis</name>
    <dbReference type="NCBI Taxonomy" id="2763017"/>
    <lineage>
        <taxon>Bacteria</taxon>
        <taxon>Bacillati</taxon>
        <taxon>Bacillota</taxon>
        <taxon>Clostridia</taxon>
        <taxon>Lachnospirales</taxon>
        <taxon>Lachnospiraceae</taxon>
        <taxon>Anaerosacchariphilus</taxon>
    </lineage>
</organism>
<dbReference type="PANTHER" id="PTHR43434:SF20">
    <property type="entry name" value="5'-NUCLEOTIDASE"/>
    <property type="match status" value="1"/>
</dbReference>
<keyword evidence="2" id="KW-1185">Reference proteome</keyword>
<keyword evidence="1" id="KW-0378">Hydrolase</keyword>
<sequence length="217" mass="24549">MRYQNIFFDLDGTLTASEEGITKAVQYALEKLGVPEPDLNKLRPFIGPPLMESFGKYYTLTEEQSERGCAYYREYYDRQGKYENQVYPGIPGMLDRLREKGHRVYVVTAKGENFARDILDHFDLTRRFDDIVGQKVDGLSIPKADLIRQMLEQQQISELSGTVMVGDRENDMTAAAESGIHSIGALYGYGSLEELRKAGAERIAGSVAELEEMLLEE</sequence>
<dbReference type="GO" id="GO:0004713">
    <property type="term" value="F:protein tyrosine kinase activity"/>
    <property type="evidence" value="ECO:0007669"/>
    <property type="project" value="TreeGrafter"/>
</dbReference>
<dbReference type="GO" id="GO:0005829">
    <property type="term" value="C:cytosol"/>
    <property type="evidence" value="ECO:0007669"/>
    <property type="project" value="TreeGrafter"/>
</dbReference>
<dbReference type="InterPro" id="IPR023214">
    <property type="entry name" value="HAD_sf"/>
</dbReference>
<evidence type="ECO:0000313" key="1">
    <source>
        <dbReference type="EMBL" id="MBC5660980.1"/>
    </source>
</evidence>
<dbReference type="InterPro" id="IPR036412">
    <property type="entry name" value="HAD-like_sf"/>
</dbReference>
<comment type="caution">
    <text evidence="1">The sequence shown here is derived from an EMBL/GenBank/DDBJ whole genome shotgun (WGS) entry which is preliminary data.</text>
</comment>
<dbReference type="GO" id="GO:0016787">
    <property type="term" value="F:hydrolase activity"/>
    <property type="evidence" value="ECO:0007669"/>
    <property type="project" value="UniProtKB-KW"/>
</dbReference>
<reference evidence="1" key="1">
    <citation type="submission" date="2020-08" db="EMBL/GenBank/DDBJ databases">
        <title>Genome public.</title>
        <authorList>
            <person name="Liu C."/>
            <person name="Sun Q."/>
        </authorList>
    </citation>
    <scope>NUCLEOTIDE SEQUENCE</scope>
    <source>
        <strain evidence="1">NSJ-68</strain>
    </source>
</reference>
<dbReference type="InterPro" id="IPR050155">
    <property type="entry name" value="HAD-like_hydrolase_sf"/>
</dbReference>
<dbReference type="PANTHER" id="PTHR43434">
    <property type="entry name" value="PHOSPHOGLYCOLATE PHOSPHATASE"/>
    <property type="match status" value="1"/>
</dbReference>
<dbReference type="Gene3D" id="3.40.50.1000">
    <property type="entry name" value="HAD superfamily/HAD-like"/>
    <property type="match status" value="1"/>
</dbReference>
<protein>
    <submittedName>
        <fullName evidence="1">HAD hydrolase-like protein</fullName>
    </submittedName>
</protein>
<dbReference type="SUPFAM" id="SSF56784">
    <property type="entry name" value="HAD-like"/>
    <property type="match status" value="1"/>
</dbReference>
<name>A0A923LF30_9FIRM</name>
<dbReference type="RefSeq" id="WP_186873919.1">
    <property type="nucleotide sequence ID" value="NZ_JACOOR010000009.1"/>
</dbReference>
<dbReference type="InterPro" id="IPR023198">
    <property type="entry name" value="PGP-like_dom2"/>
</dbReference>
<evidence type="ECO:0000313" key="2">
    <source>
        <dbReference type="Proteomes" id="UP000649345"/>
    </source>
</evidence>